<evidence type="ECO:0000259" key="6">
    <source>
        <dbReference type="PROSITE" id="PS50089"/>
    </source>
</evidence>
<reference evidence="8" key="2">
    <citation type="journal article" date="2014" name="Arch. Virol.">
        <title>Complete genome sequence of Agrotis segetum granulovirus Shanghai strain.</title>
        <authorList>
            <person name="Zhang X."/>
            <person name="Liang Z."/>
            <person name="Yin X."/>
            <person name="Wang J."/>
            <person name="Shao X."/>
        </authorList>
    </citation>
    <scope>NUCLEOTIDE SEQUENCE</scope>
    <source>
        <strain evidence="8">L1</strain>
    </source>
</reference>
<reference evidence="7 10" key="1">
    <citation type="submission" date="2004-09" db="EMBL/GenBank/DDBJ databases">
        <authorList>
            <person name="Ai X.L."/>
            <person name="Wang Z.F."/>
            <person name="Wang B."/>
            <person name="Zhang W."/>
            <person name="Li F."/>
            <person name="Fu J.H."/>
            <person name="Cui C.S."/>
            <person name="Shi Y.H."/>
            <person name="He M."/>
        </authorList>
    </citation>
    <scope>NUCLEOTIDE SEQUENCE [LARGE SCALE GENOMIC DNA]</scope>
</reference>
<gene>
    <name evidence="7" type="primary">ORF53,IAP-1</name>
    <name evidence="8" type="ORF">AsGV063</name>
    <name evidence="7" type="ORF">AsGVgp053</name>
</gene>
<keyword evidence="4" id="KW-0862">Zinc</keyword>
<dbReference type="EMBL" id="KC994902">
    <property type="protein sequence ID" value="AHN92102.1"/>
    <property type="molecule type" value="Genomic_DNA"/>
</dbReference>
<evidence type="ECO:0000313" key="9">
    <source>
        <dbReference type="EMBL" id="AKN63337.1"/>
    </source>
</evidence>
<evidence type="ECO:0000313" key="7">
    <source>
        <dbReference type="EMBL" id="AAS82685.1"/>
    </source>
</evidence>
<dbReference type="PANTHER" id="PTHR10044">
    <property type="entry name" value="INHIBITOR OF APOPTOSIS"/>
    <property type="match status" value="1"/>
</dbReference>
<evidence type="ECO:0000256" key="4">
    <source>
        <dbReference type="ARBA" id="ARBA00022833"/>
    </source>
</evidence>
<evidence type="ECO:0000256" key="1">
    <source>
        <dbReference type="ARBA" id="ARBA00022703"/>
    </source>
</evidence>
<evidence type="ECO:0000313" key="8">
    <source>
        <dbReference type="EMBL" id="AHN92102.1"/>
    </source>
</evidence>
<accession>Q6QXJ6</accession>
<dbReference type="PROSITE" id="PS50143">
    <property type="entry name" value="BIR_REPEAT_2"/>
    <property type="match status" value="2"/>
</dbReference>
<dbReference type="Gene3D" id="1.10.1170.10">
    <property type="entry name" value="Inhibitor Of Apoptosis Protein (2mihbC-IAP-1), Chain A"/>
    <property type="match status" value="2"/>
</dbReference>
<dbReference type="SMART" id="SM00238">
    <property type="entry name" value="BIR"/>
    <property type="match status" value="2"/>
</dbReference>
<keyword evidence="1" id="KW-0053">Apoptosis</keyword>
<dbReference type="EMBL" id="KR584663">
    <property type="protein sequence ID" value="AKN63337.1"/>
    <property type="molecule type" value="Genomic_DNA"/>
</dbReference>
<keyword evidence="3 5" id="KW-0863">Zinc-finger</keyword>
<dbReference type="Proteomes" id="UP000232958">
    <property type="component" value="Segment"/>
</dbReference>
<dbReference type="GO" id="GO:0008270">
    <property type="term" value="F:zinc ion binding"/>
    <property type="evidence" value="ECO:0007669"/>
    <property type="project" value="UniProtKB-KW"/>
</dbReference>
<dbReference type="EMBL" id="AY522332">
    <property type="protein sequence ID" value="AAS82685.1"/>
    <property type="molecule type" value="Genomic_DNA"/>
</dbReference>
<organism evidence="7 10">
    <name type="scientific">Agrotis segetum granulosis virus</name>
    <name type="common">AsGV</name>
    <name type="synonym">Agrotis segetum granulovirus</name>
    <dbReference type="NCBI Taxonomy" id="10464"/>
    <lineage>
        <taxon>Viruses</taxon>
        <taxon>Viruses incertae sedis</taxon>
        <taxon>Naldaviricetes</taxon>
        <taxon>Lefavirales</taxon>
        <taxon>Baculoviridae</taxon>
        <taxon>Betabaculovirus</taxon>
        <taxon>Betabaculovirus agsegetum</taxon>
    </lineage>
</organism>
<sequence length="269" mass="31135">MFSTLSHNAEEEQSFFEDEFLRMRDVNNRLKTFSNWNHPNISKDEVSQSGFYCKGSNFLVACPFCKMETNLVPEDINAFEQHKRWAPQCNFVRSHLNDSSLSSYAPFKKIYENLENRLESYKTWPVSIPLRPKELAAAGFYYTGHSDQVNCFYCGGGLRDWKTGDDPWQQHARWFDKCLFLIGKKGTDYIQKVMTEACSIKENERFPIVETKIKEEGKNKCAICCTEEAVIAFVPCGHISTCADCAISFKNCIMCRTKIESKLRIYYTV</sequence>
<organismHost>
    <name type="scientific">Agrotis segetum</name>
    <name type="common">Turnip moth</name>
    <dbReference type="NCBI Taxonomy" id="47767"/>
</organismHost>
<evidence type="ECO:0000313" key="10">
    <source>
        <dbReference type="Proteomes" id="UP000202635"/>
    </source>
</evidence>
<dbReference type="SUPFAM" id="SSF57924">
    <property type="entry name" value="Inhibitor of apoptosis (IAP) repeat"/>
    <property type="match status" value="2"/>
</dbReference>
<reference evidence="9 11" key="3">
    <citation type="submission" date="2015-05" db="EMBL/GenBank/DDBJ databases">
        <title>Complete Sequence of an Agrotis segetum granulovirus isolate from Europe.</title>
        <authorList>
            <person name="Gueli Alletti G."/>
            <person name="Wennmann J.T."/>
            <person name="Jehle J.A."/>
        </authorList>
    </citation>
    <scope>NUCLEOTIDE SEQUENCE [LARGE SCALE GENOMIC DNA]</scope>
    <source>
        <strain evidence="9 11">DA</strain>
    </source>
</reference>
<evidence type="ECO:0000256" key="2">
    <source>
        <dbReference type="ARBA" id="ARBA00022723"/>
    </source>
</evidence>
<dbReference type="InterPro" id="IPR001841">
    <property type="entry name" value="Znf_RING"/>
</dbReference>
<keyword evidence="11" id="KW-1185">Reference proteome</keyword>
<dbReference type="CDD" id="cd00022">
    <property type="entry name" value="BIR"/>
    <property type="match status" value="2"/>
</dbReference>
<proteinExistence type="predicted"/>
<dbReference type="Pfam" id="PF13920">
    <property type="entry name" value="zf-C3HC4_3"/>
    <property type="match status" value="1"/>
</dbReference>
<evidence type="ECO:0000313" key="11">
    <source>
        <dbReference type="Proteomes" id="UP000232958"/>
    </source>
</evidence>
<dbReference type="PROSITE" id="PS01282">
    <property type="entry name" value="BIR_REPEAT_1"/>
    <property type="match status" value="1"/>
</dbReference>
<dbReference type="Proteomes" id="UP000202635">
    <property type="component" value="Genome"/>
</dbReference>
<evidence type="ECO:0000256" key="5">
    <source>
        <dbReference type="PROSITE-ProRule" id="PRU00175"/>
    </source>
</evidence>
<dbReference type="Gene3D" id="3.30.40.10">
    <property type="entry name" value="Zinc/RING finger domain, C3HC4 (zinc finger)"/>
    <property type="match status" value="1"/>
</dbReference>
<dbReference type="GO" id="GO:0051726">
    <property type="term" value="P:regulation of cell cycle"/>
    <property type="evidence" value="ECO:0007669"/>
    <property type="project" value="TreeGrafter"/>
</dbReference>
<dbReference type="PANTHER" id="PTHR10044:SF139">
    <property type="entry name" value="DEATH-ASSOCIATED INHIBITOR OF APOPTOSIS 2"/>
    <property type="match status" value="1"/>
</dbReference>
<dbReference type="InterPro" id="IPR050784">
    <property type="entry name" value="IAP"/>
</dbReference>
<evidence type="ECO:0000256" key="3">
    <source>
        <dbReference type="ARBA" id="ARBA00022771"/>
    </source>
</evidence>
<dbReference type="FunFam" id="1.10.1170.10:FF:000002">
    <property type="entry name" value="Baculoviral IAP repeat containing 7"/>
    <property type="match status" value="1"/>
</dbReference>
<feature type="domain" description="RING-type" evidence="6">
    <location>
        <begin position="221"/>
        <end position="256"/>
    </location>
</feature>
<dbReference type="FunFam" id="1.10.1170.10:FF:000003">
    <property type="entry name" value="E3 ubiquitin-protein ligase XIAP"/>
    <property type="match status" value="1"/>
</dbReference>
<dbReference type="InterPro" id="IPR013083">
    <property type="entry name" value="Znf_RING/FYVE/PHD"/>
</dbReference>
<dbReference type="PROSITE" id="PS50089">
    <property type="entry name" value="ZF_RING_2"/>
    <property type="match status" value="1"/>
</dbReference>
<dbReference type="Pfam" id="PF00653">
    <property type="entry name" value="BIR"/>
    <property type="match status" value="2"/>
</dbReference>
<name>Q6QXJ6_GVAS</name>
<keyword evidence="2" id="KW-0479">Metal-binding</keyword>
<protein>
    <submittedName>
        <fullName evidence="9">Iap-1</fullName>
    </submittedName>
    <submittedName>
        <fullName evidence="8">Iap-3</fullName>
    </submittedName>
    <submittedName>
        <fullName evidence="7">ORF53</fullName>
    </submittedName>
</protein>
<dbReference type="OrthoDB" id="9255at10239"/>
<dbReference type="InterPro" id="IPR001370">
    <property type="entry name" value="BIR_rpt"/>
</dbReference>